<gene>
    <name evidence="2" type="ORF">AA23TX_09007</name>
</gene>
<organism evidence="2 3">
    <name type="scientific">Amycolatopsis camponoti</name>
    <dbReference type="NCBI Taxonomy" id="2606593"/>
    <lineage>
        <taxon>Bacteria</taxon>
        <taxon>Bacillati</taxon>
        <taxon>Actinomycetota</taxon>
        <taxon>Actinomycetes</taxon>
        <taxon>Pseudonocardiales</taxon>
        <taxon>Pseudonocardiaceae</taxon>
        <taxon>Amycolatopsis</taxon>
    </lineage>
</organism>
<accession>A0A6I8M8L3</accession>
<dbReference type="AlphaFoldDB" id="A0A6I8M8L3"/>
<evidence type="ECO:0000256" key="1">
    <source>
        <dbReference type="SAM" id="MobiDB-lite"/>
    </source>
</evidence>
<evidence type="ECO:0000313" key="2">
    <source>
        <dbReference type="EMBL" id="VVJ24133.1"/>
    </source>
</evidence>
<feature type="region of interest" description="Disordered" evidence="1">
    <location>
        <begin position="20"/>
        <end position="44"/>
    </location>
</feature>
<reference evidence="2 3" key="1">
    <citation type="submission" date="2019-09" db="EMBL/GenBank/DDBJ databases">
        <authorList>
            <person name="Leyn A S."/>
        </authorList>
    </citation>
    <scope>NUCLEOTIDE SEQUENCE [LARGE SCALE GENOMIC DNA]</scope>
    <source>
        <strain evidence="2">AA231_1</strain>
    </source>
</reference>
<dbReference type="Proteomes" id="UP000399805">
    <property type="component" value="Unassembled WGS sequence"/>
</dbReference>
<protein>
    <submittedName>
        <fullName evidence="2">Uncharacterized protein</fullName>
    </submittedName>
</protein>
<name>A0A6I8M8L3_9PSEU</name>
<sequence>MDRRYSDAWRRGGPIRNRNMITSCGRDHGRCRPEPVTSTVDPGS</sequence>
<proteinExistence type="predicted"/>
<dbReference type="EMBL" id="CABVGP010000003">
    <property type="protein sequence ID" value="VVJ24133.1"/>
    <property type="molecule type" value="Genomic_DNA"/>
</dbReference>
<evidence type="ECO:0000313" key="3">
    <source>
        <dbReference type="Proteomes" id="UP000399805"/>
    </source>
</evidence>
<keyword evidence="3" id="KW-1185">Reference proteome</keyword>